<keyword evidence="2 3" id="KW-0535">Nitrogen fixation</keyword>
<reference evidence="6" key="1">
    <citation type="submission" date="2016-11" db="EMBL/GenBank/DDBJ databases">
        <authorList>
            <person name="Varghese N."/>
            <person name="Submissions S."/>
        </authorList>
    </citation>
    <scope>NUCLEOTIDE SEQUENCE [LARGE SCALE GENOMIC DNA]</scope>
    <source>
        <strain evidence="6">DSM 9756</strain>
    </source>
</reference>
<organism evidence="5 6">
    <name type="scientific">Desulfacinum infernum DSM 9756</name>
    <dbReference type="NCBI Taxonomy" id="1121391"/>
    <lineage>
        <taxon>Bacteria</taxon>
        <taxon>Pseudomonadati</taxon>
        <taxon>Thermodesulfobacteriota</taxon>
        <taxon>Syntrophobacteria</taxon>
        <taxon>Syntrophobacterales</taxon>
        <taxon>Syntrophobacteraceae</taxon>
        <taxon>Desulfacinum</taxon>
    </lineage>
</organism>
<accession>A0A1M5HU67</accession>
<dbReference type="OrthoDB" id="9800746at2"/>
<sequence length="470" mass="50332">MAVLDSIDVGDGPRGPAPYSSVTNPCKLCAPLGAALAFRGLEGAVPFLHGSQGCATYMRRYVISHFREPMDVASSSLGEKDAVYGGGPNLKLGIKNVLEKFQPRLVGVASTCLTETIGDDVPGIIKEFMEELGRLNPDLALPVVVTVSTPSYSGSHADGFHHAVRAVVETLAGTAPPLSASPAVNLMPGLLSPEDIRELKDILQGFGLTAAVVPDISGTLDGPALEDYPLVPQGGTPLALLRSLHGAGATVELGRNLPETGTAGTFLRDAWGVPLYRLGLPVGLRETDRFLEVLSRVSGRPVPERYEEQRGRLVDAYVDGHKVVFGQRAAVFGEEDLVVGITAFLAEIGVQTVLCASGGGRGRLRHAVRDVTADLVPEAPRVLEKADFRAIEEELDRLRPDLLIGHSKGYPAARRLGIPLIRVGFPVHDRFGAQRLLHVGYRGALRLLDQIVNTIFERRQEESPVGYGYL</sequence>
<comment type="similarity">
    <text evidence="1 3">Belongs to the NifD/NifK/NifE/NifN family.</text>
</comment>
<dbReference type="InterPro" id="IPR050152">
    <property type="entry name" value="ChlB/BchB/BchZ"/>
</dbReference>
<dbReference type="STRING" id="1121391.SAMN02745206_03436"/>
<dbReference type="PANTHER" id="PTHR33712:SF7">
    <property type="entry name" value="LIGHT-INDEPENDENT PROTOCHLOROPHYLLIDE REDUCTASE SUBUNIT B"/>
    <property type="match status" value="1"/>
</dbReference>
<dbReference type="Gene3D" id="6.10.250.1090">
    <property type="match status" value="1"/>
</dbReference>
<dbReference type="PROSITE" id="PS00699">
    <property type="entry name" value="NITROGENASE_1_1"/>
    <property type="match status" value="1"/>
</dbReference>
<dbReference type="Pfam" id="PF00148">
    <property type="entry name" value="Oxidored_nitro"/>
    <property type="match status" value="1"/>
</dbReference>
<keyword evidence="6" id="KW-1185">Reference proteome</keyword>
<protein>
    <submittedName>
        <fullName evidence="5">Nitrogenase molybdenum-iron protein NifN</fullName>
    </submittedName>
</protein>
<evidence type="ECO:0000256" key="1">
    <source>
        <dbReference type="ARBA" id="ARBA00011002"/>
    </source>
</evidence>
<dbReference type="SUPFAM" id="SSF53807">
    <property type="entry name" value="Helical backbone' metal receptor"/>
    <property type="match status" value="1"/>
</dbReference>
<dbReference type="RefSeq" id="WP_073041689.1">
    <property type="nucleotide sequence ID" value="NZ_FQVB01000048.1"/>
</dbReference>
<evidence type="ECO:0000313" key="5">
    <source>
        <dbReference type="EMBL" id="SHG19506.1"/>
    </source>
</evidence>
<dbReference type="Gene3D" id="3.40.50.1980">
    <property type="entry name" value="Nitrogenase molybdenum iron protein domain"/>
    <property type="match status" value="3"/>
</dbReference>
<name>A0A1M5HU67_9BACT</name>
<gene>
    <name evidence="5" type="ORF">SAMN02745206_03436</name>
</gene>
<evidence type="ECO:0000256" key="2">
    <source>
        <dbReference type="ARBA" id="ARBA00023231"/>
    </source>
</evidence>
<dbReference type="InterPro" id="IPR000318">
    <property type="entry name" value="Nase_comp1_CS"/>
</dbReference>
<dbReference type="PROSITE" id="PS00090">
    <property type="entry name" value="NITROGENASE_1_2"/>
    <property type="match status" value="1"/>
</dbReference>
<dbReference type="EMBL" id="FQVB01000048">
    <property type="protein sequence ID" value="SHG19506.1"/>
    <property type="molecule type" value="Genomic_DNA"/>
</dbReference>
<dbReference type="InterPro" id="IPR000510">
    <property type="entry name" value="Nase/OxRdtase_comp1"/>
</dbReference>
<evidence type="ECO:0000313" key="6">
    <source>
        <dbReference type="Proteomes" id="UP000184076"/>
    </source>
</evidence>
<feature type="domain" description="Nitrogenase/oxidoreductase component 1" evidence="4">
    <location>
        <begin position="29"/>
        <end position="455"/>
    </location>
</feature>
<dbReference type="GO" id="GO:0016163">
    <property type="term" value="F:nitrogenase activity"/>
    <property type="evidence" value="ECO:0007669"/>
    <property type="project" value="InterPro"/>
</dbReference>
<dbReference type="PANTHER" id="PTHR33712">
    <property type="entry name" value="LIGHT-INDEPENDENT PROTOCHLOROPHYLLIDE REDUCTASE SUBUNIT B"/>
    <property type="match status" value="1"/>
</dbReference>
<evidence type="ECO:0000259" key="4">
    <source>
        <dbReference type="Pfam" id="PF00148"/>
    </source>
</evidence>
<proteinExistence type="inferred from homology"/>
<dbReference type="Proteomes" id="UP000184076">
    <property type="component" value="Unassembled WGS sequence"/>
</dbReference>
<evidence type="ECO:0000256" key="3">
    <source>
        <dbReference type="RuleBase" id="RU004021"/>
    </source>
</evidence>
<dbReference type="AlphaFoldDB" id="A0A1M5HU67"/>